<protein>
    <recommendedName>
        <fullName evidence="7">Lipopolysaccharide assembly protein A domain-containing protein</fullName>
    </recommendedName>
</protein>
<dbReference type="InterPro" id="IPR010445">
    <property type="entry name" value="LapA_dom"/>
</dbReference>
<dbReference type="RefSeq" id="WP_091439792.1">
    <property type="nucleotide sequence ID" value="NZ_FMTP01000003.1"/>
</dbReference>
<evidence type="ECO:0000256" key="2">
    <source>
        <dbReference type="ARBA" id="ARBA00022692"/>
    </source>
</evidence>
<evidence type="ECO:0000259" key="7">
    <source>
        <dbReference type="Pfam" id="PF06305"/>
    </source>
</evidence>
<dbReference type="GO" id="GO:0005886">
    <property type="term" value="C:plasma membrane"/>
    <property type="evidence" value="ECO:0007669"/>
    <property type="project" value="InterPro"/>
</dbReference>
<keyword evidence="4 6" id="KW-0472">Membrane</keyword>
<keyword evidence="1" id="KW-1003">Cell membrane</keyword>
<evidence type="ECO:0000256" key="5">
    <source>
        <dbReference type="SAM" id="MobiDB-lite"/>
    </source>
</evidence>
<evidence type="ECO:0000313" key="9">
    <source>
        <dbReference type="Proteomes" id="UP000198889"/>
    </source>
</evidence>
<evidence type="ECO:0000256" key="4">
    <source>
        <dbReference type="ARBA" id="ARBA00023136"/>
    </source>
</evidence>
<dbReference type="STRING" id="177413.SAMN05660859_2438"/>
<keyword evidence="2 6" id="KW-0812">Transmembrane</keyword>
<sequence>MLRRLLLILIVLPISVGLVMLAVANRHPVSLVIDPLTGPGGWAIEAPLFLIVFAAMIIGVVLGGVAAWLSQGRHRRAARSSAREARSAHAEVEALRAASREPAARPVLTHRRDAA</sequence>
<evidence type="ECO:0000256" key="3">
    <source>
        <dbReference type="ARBA" id="ARBA00022989"/>
    </source>
</evidence>
<organism evidence="8 9">
    <name type="scientific">Ancylobacter rudongensis</name>
    <dbReference type="NCBI Taxonomy" id="177413"/>
    <lineage>
        <taxon>Bacteria</taxon>
        <taxon>Pseudomonadati</taxon>
        <taxon>Pseudomonadota</taxon>
        <taxon>Alphaproteobacteria</taxon>
        <taxon>Hyphomicrobiales</taxon>
        <taxon>Xanthobacteraceae</taxon>
        <taxon>Ancylobacter</taxon>
    </lineage>
</organism>
<reference evidence="9" key="1">
    <citation type="submission" date="2016-10" db="EMBL/GenBank/DDBJ databases">
        <authorList>
            <person name="Varghese N."/>
            <person name="Submissions S."/>
        </authorList>
    </citation>
    <scope>NUCLEOTIDE SEQUENCE [LARGE SCALE GENOMIC DNA]</scope>
    <source>
        <strain evidence="9">CGMCC 1.1761</strain>
    </source>
</reference>
<evidence type="ECO:0000256" key="1">
    <source>
        <dbReference type="ARBA" id="ARBA00022475"/>
    </source>
</evidence>
<keyword evidence="3 6" id="KW-1133">Transmembrane helix</keyword>
<feature type="domain" description="Lipopolysaccharide assembly protein A" evidence="7">
    <location>
        <begin position="42"/>
        <end position="92"/>
    </location>
</feature>
<gene>
    <name evidence="8" type="ORF">SAMN05660859_2438</name>
</gene>
<accession>A0A1G4SRR7</accession>
<dbReference type="EMBL" id="FMTP01000003">
    <property type="protein sequence ID" value="SCW71823.1"/>
    <property type="molecule type" value="Genomic_DNA"/>
</dbReference>
<dbReference type="AlphaFoldDB" id="A0A1G4SRR7"/>
<feature type="region of interest" description="Disordered" evidence="5">
    <location>
        <begin position="80"/>
        <end position="115"/>
    </location>
</feature>
<proteinExistence type="predicted"/>
<dbReference type="Pfam" id="PF06305">
    <property type="entry name" value="LapA_dom"/>
    <property type="match status" value="1"/>
</dbReference>
<feature type="transmembrane region" description="Helical" evidence="6">
    <location>
        <begin position="48"/>
        <end position="69"/>
    </location>
</feature>
<keyword evidence="9" id="KW-1185">Reference proteome</keyword>
<name>A0A1G4SRR7_9HYPH</name>
<feature type="compositionally biased region" description="Basic and acidic residues" evidence="5">
    <location>
        <begin position="81"/>
        <end position="103"/>
    </location>
</feature>
<evidence type="ECO:0000256" key="6">
    <source>
        <dbReference type="SAM" id="Phobius"/>
    </source>
</evidence>
<evidence type="ECO:0000313" key="8">
    <source>
        <dbReference type="EMBL" id="SCW71823.1"/>
    </source>
</evidence>
<dbReference type="Proteomes" id="UP000198889">
    <property type="component" value="Unassembled WGS sequence"/>
</dbReference>